<feature type="domain" description="Caspase family p10" evidence="3">
    <location>
        <begin position="188"/>
        <end position="275"/>
    </location>
</feature>
<keyword evidence="1" id="KW-0053">Apoptosis</keyword>
<dbReference type="GO" id="GO:0051604">
    <property type="term" value="P:protein maturation"/>
    <property type="evidence" value="ECO:0007669"/>
    <property type="project" value="UniProtKB-ARBA"/>
</dbReference>
<dbReference type="SMART" id="SM00115">
    <property type="entry name" value="CASc"/>
    <property type="match status" value="1"/>
</dbReference>
<reference evidence="6" key="1">
    <citation type="submission" date="2025-08" db="UniProtKB">
        <authorList>
            <consortium name="RefSeq"/>
        </authorList>
    </citation>
    <scope>IDENTIFICATION</scope>
</reference>
<dbReference type="InterPro" id="IPR002138">
    <property type="entry name" value="Pept_C14_p10"/>
</dbReference>
<dbReference type="GeneID" id="105907355"/>
<evidence type="ECO:0000259" key="4">
    <source>
        <dbReference type="PROSITE" id="PS50208"/>
    </source>
</evidence>
<dbReference type="GO" id="GO:0004197">
    <property type="term" value="F:cysteine-type endopeptidase activity"/>
    <property type="evidence" value="ECO:0007669"/>
    <property type="project" value="InterPro"/>
</dbReference>
<dbReference type="GO" id="GO:0005737">
    <property type="term" value="C:cytoplasm"/>
    <property type="evidence" value="ECO:0007669"/>
    <property type="project" value="UniProtKB-ARBA"/>
</dbReference>
<sequence>MKFLDEAQSTAVTRRKIEGTNDDGDLANLLLQAYEGDAVSKTEEIMRFIGCNLTASKLREDYPKKDLRRVFERLHFIVNVKKDLTGQAMKSVVQEYADKSHSAYDALVVCVLSHGMERTVLGVDGEEVLIKKLYRPFTACRTLTSKPKLFFIQACQGVAYQKGQIVEDGPKEQLDELFEEDVPNPLLHKPSVAVEADVLIGMSTVEEFKSFRHTTFGSIYIQALCRALESGCPKKENLLTILTRVNKEVSIHDYNTHKQMPQLQSTLTTKLVLTVD</sequence>
<dbReference type="GO" id="GO:0006508">
    <property type="term" value="P:proteolysis"/>
    <property type="evidence" value="ECO:0007669"/>
    <property type="project" value="InterPro"/>
</dbReference>
<dbReference type="Pfam" id="PF00656">
    <property type="entry name" value="Peptidase_C14"/>
    <property type="match status" value="1"/>
</dbReference>
<feature type="domain" description="Caspase family p20" evidence="4">
    <location>
        <begin position="61"/>
        <end position="159"/>
    </location>
</feature>
<keyword evidence="5" id="KW-1185">Reference proteome</keyword>
<dbReference type="Proteomes" id="UP000515152">
    <property type="component" value="Chromosome 16"/>
</dbReference>
<dbReference type="AlphaFoldDB" id="A0A8M1KWX4"/>
<dbReference type="KEGG" id="char:105907355"/>
<dbReference type="PROSITE" id="PS50208">
    <property type="entry name" value="CASPASE_P20"/>
    <property type="match status" value="1"/>
</dbReference>
<dbReference type="InterPro" id="IPR033139">
    <property type="entry name" value="Caspase_cys_AS"/>
</dbReference>
<comment type="similarity">
    <text evidence="2">Belongs to the peptidase C14A family.</text>
</comment>
<dbReference type="GO" id="GO:0043067">
    <property type="term" value="P:regulation of programmed cell death"/>
    <property type="evidence" value="ECO:0007669"/>
    <property type="project" value="UniProtKB-ARBA"/>
</dbReference>
<name>A0A8M1KWX4_CLUHA</name>
<dbReference type="CDD" id="cd00032">
    <property type="entry name" value="CASc"/>
    <property type="match status" value="1"/>
</dbReference>
<evidence type="ECO:0000313" key="5">
    <source>
        <dbReference type="Proteomes" id="UP000515152"/>
    </source>
</evidence>
<dbReference type="InterPro" id="IPR015917">
    <property type="entry name" value="Pept_C14A"/>
</dbReference>
<dbReference type="PROSITE" id="PS50207">
    <property type="entry name" value="CASPASE_P10"/>
    <property type="match status" value="1"/>
</dbReference>
<dbReference type="PANTHER" id="PTHR48169:SF7">
    <property type="entry name" value="CASPASE 10"/>
    <property type="match status" value="1"/>
</dbReference>
<evidence type="ECO:0000256" key="2">
    <source>
        <dbReference type="RuleBase" id="RU003971"/>
    </source>
</evidence>
<evidence type="ECO:0000259" key="3">
    <source>
        <dbReference type="PROSITE" id="PS50207"/>
    </source>
</evidence>
<dbReference type="RefSeq" id="XP_042566099.1">
    <property type="nucleotide sequence ID" value="XM_042710165.1"/>
</dbReference>
<dbReference type="OrthoDB" id="6114029at2759"/>
<dbReference type="PANTHER" id="PTHR48169">
    <property type="entry name" value="DED DOMAIN-CONTAINING PROTEIN"/>
    <property type="match status" value="1"/>
</dbReference>
<dbReference type="InterPro" id="IPR011600">
    <property type="entry name" value="Pept_C14_caspase"/>
</dbReference>
<accession>A0A8M1KWX4</accession>
<proteinExistence type="inferred from homology"/>
<dbReference type="InterPro" id="IPR001309">
    <property type="entry name" value="Pept_C14_p20"/>
</dbReference>
<dbReference type="PROSITE" id="PS01122">
    <property type="entry name" value="CASPASE_CYS"/>
    <property type="match status" value="1"/>
</dbReference>
<organism evidence="5 6">
    <name type="scientific">Clupea harengus</name>
    <name type="common">Atlantic herring</name>
    <dbReference type="NCBI Taxonomy" id="7950"/>
    <lineage>
        <taxon>Eukaryota</taxon>
        <taxon>Metazoa</taxon>
        <taxon>Chordata</taxon>
        <taxon>Craniata</taxon>
        <taxon>Vertebrata</taxon>
        <taxon>Euteleostomi</taxon>
        <taxon>Actinopterygii</taxon>
        <taxon>Neopterygii</taxon>
        <taxon>Teleostei</taxon>
        <taxon>Clupei</taxon>
        <taxon>Clupeiformes</taxon>
        <taxon>Clupeoidei</taxon>
        <taxon>Clupeidae</taxon>
        <taxon>Clupea</taxon>
    </lineage>
</organism>
<evidence type="ECO:0000256" key="1">
    <source>
        <dbReference type="ARBA" id="ARBA00022703"/>
    </source>
</evidence>
<protein>
    <submittedName>
        <fullName evidence="6">Caspase-8-like</fullName>
    </submittedName>
</protein>
<dbReference type="GO" id="GO:0006915">
    <property type="term" value="P:apoptotic process"/>
    <property type="evidence" value="ECO:0007669"/>
    <property type="project" value="UniProtKB-KW"/>
</dbReference>
<gene>
    <name evidence="6" type="primary">LOC105907355</name>
</gene>
<evidence type="ECO:0000313" key="6">
    <source>
        <dbReference type="RefSeq" id="XP_042566099.1"/>
    </source>
</evidence>